<dbReference type="Gene3D" id="1.10.1740.10">
    <property type="match status" value="1"/>
</dbReference>
<keyword evidence="4" id="KW-0804">Transcription</keyword>
<dbReference type="GO" id="GO:0006352">
    <property type="term" value="P:DNA-templated transcription initiation"/>
    <property type="evidence" value="ECO:0007669"/>
    <property type="project" value="InterPro"/>
</dbReference>
<dbReference type="Proteomes" id="UP000490535">
    <property type="component" value="Unassembled WGS sequence"/>
</dbReference>
<dbReference type="NCBIfam" id="TIGR02937">
    <property type="entry name" value="sigma70-ECF"/>
    <property type="match status" value="1"/>
</dbReference>
<reference evidence="8" key="1">
    <citation type="journal article" date="2020" name="MBio">
        <title>Horizontal gene transfer to a defensive symbiont with a reduced genome amongst a multipartite beetle microbiome.</title>
        <authorList>
            <person name="Waterworth S.C."/>
            <person name="Florez L.V."/>
            <person name="Rees E.R."/>
            <person name="Hertweck C."/>
            <person name="Kaltenpoth M."/>
            <person name="Kwan J.C."/>
        </authorList>
    </citation>
    <scope>NUCLEOTIDE SEQUENCE [LARGE SCALE GENOMIC DNA]</scope>
</reference>
<dbReference type="PANTHER" id="PTHR43133">
    <property type="entry name" value="RNA POLYMERASE ECF-TYPE SIGMA FACTO"/>
    <property type="match status" value="1"/>
</dbReference>
<accession>A0A833UQG4</accession>
<dbReference type="InterPro" id="IPR013324">
    <property type="entry name" value="RNA_pol_sigma_r3/r4-like"/>
</dbReference>
<dbReference type="PANTHER" id="PTHR43133:SF63">
    <property type="entry name" value="RNA POLYMERASE SIGMA FACTOR FECI-RELATED"/>
    <property type="match status" value="1"/>
</dbReference>
<evidence type="ECO:0000259" key="6">
    <source>
        <dbReference type="Pfam" id="PF08281"/>
    </source>
</evidence>
<dbReference type="Pfam" id="PF08281">
    <property type="entry name" value="Sigma70_r4_2"/>
    <property type="match status" value="1"/>
</dbReference>
<evidence type="ECO:0000313" key="8">
    <source>
        <dbReference type="Proteomes" id="UP000490535"/>
    </source>
</evidence>
<dbReference type="InterPro" id="IPR013249">
    <property type="entry name" value="RNA_pol_sigma70_r4_t2"/>
</dbReference>
<comment type="similarity">
    <text evidence="1">Belongs to the sigma-70 factor family. ECF subfamily.</text>
</comment>
<evidence type="ECO:0000259" key="5">
    <source>
        <dbReference type="Pfam" id="PF04542"/>
    </source>
</evidence>
<dbReference type="InterPro" id="IPR039425">
    <property type="entry name" value="RNA_pol_sigma-70-like"/>
</dbReference>
<feature type="domain" description="RNA polymerase sigma factor 70 region 4 type 2" evidence="6">
    <location>
        <begin position="117"/>
        <end position="167"/>
    </location>
</feature>
<dbReference type="AlphaFoldDB" id="A0A833UQG4"/>
<dbReference type="Gene3D" id="1.10.10.10">
    <property type="entry name" value="Winged helix-like DNA-binding domain superfamily/Winged helix DNA-binding domain"/>
    <property type="match status" value="1"/>
</dbReference>
<dbReference type="InterPro" id="IPR014284">
    <property type="entry name" value="RNA_pol_sigma-70_dom"/>
</dbReference>
<feature type="domain" description="RNA polymerase sigma-70 region 2" evidence="5">
    <location>
        <begin position="20"/>
        <end position="83"/>
    </location>
</feature>
<dbReference type="GO" id="GO:0003677">
    <property type="term" value="F:DNA binding"/>
    <property type="evidence" value="ECO:0007669"/>
    <property type="project" value="InterPro"/>
</dbReference>
<evidence type="ECO:0000256" key="3">
    <source>
        <dbReference type="ARBA" id="ARBA00023082"/>
    </source>
</evidence>
<dbReference type="CDD" id="cd06171">
    <property type="entry name" value="Sigma70_r4"/>
    <property type="match status" value="1"/>
</dbReference>
<proteinExistence type="inferred from homology"/>
<dbReference type="EMBL" id="WNDP01000059">
    <property type="protein sequence ID" value="KAF1024523.1"/>
    <property type="molecule type" value="Genomic_DNA"/>
</dbReference>
<organism evidence="7 8">
    <name type="scientific">Acinetobacter bereziniae</name>
    <name type="common">Acinetobacter genomosp. 10</name>
    <dbReference type="NCBI Taxonomy" id="106648"/>
    <lineage>
        <taxon>Bacteria</taxon>
        <taxon>Pseudomonadati</taxon>
        <taxon>Pseudomonadota</taxon>
        <taxon>Gammaproteobacteria</taxon>
        <taxon>Moraxellales</taxon>
        <taxon>Moraxellaceae</taxon>
        <taxon>Acinetobacter</taxon>
    </lineage>
</organism>
<name>A0A833UQG4_ACIBZ</name>
<gene>
    <name evidence="7" type="primary">fecI_5</name>
    <name evidence="7" type="ORF">GAK29_02505</name>
</gene>
<dbReference type="SUPFAM" id="SSF88946">
    <property type="entry name" value="Sigma2 domain of RNA polymerase sigma factors"/>
    <property type="match status" value="1"/>
</dbReference>
<evidence type="ECO:0000256" key="1">
    <source>
        <dbReference type="ARBA" id="ARBA00010641"/>
    </source>
</evidence>
<evidence type="ECO:0000313" key="7">
    <source>
        <dbReference type="EMBL" id="KAF1024523.1"/>
    </source>
</evidence>
<dbReference type="SUPFAM" id="SSF88659">
    <property type="entry name" value="Sigma3 and sigma4 domains of RNA polymerase sigma factors"/>
    <property type="match status" value="1"/>
</dbReference>
<dbReference type="InterPro" id="IPR036388">
    <property type="entry name" value="WH-like_DNA-bd_sf"/>
</dbReference>
<evidence type="ECO:0000256" key="2">
    <source>
        <dbReference type="ARBA" id="ARBA00023015"/>
    </source>
</evidence>
<evidence type="ECO:0000256" key="4">
    <source>
        <dbReference type="ARBA" id="ARBA00023163"/>
    </source>
</evidence>
<keyword evidence="3" id="KW-0731">Sigma factor</keyword>
<dbReference type="InterPro" id="IPR013325">
    <property type="entry name" value="RNA_pol_sigma_r2"/>
</dbReference>
<dbReference type="Pfam" id="PF04542">
    <property type="entry name" value="Sigma70_r2"/>
    <property type="match status" value="1"/>
</dbReference>
<dbReference type="GO" id="GO:0016987">
    <property type="term" value="F:sigma factor activity"/>
    <property type="evidence" value="ECO:0007669"/>
    <property type="project" value="UniProtKB-KW"/>
</dbReference>
<sequence>MYARVDNINNILLIDVFLETRTLLFNIVLQQTKSTQTAQDITQELYLKVKKLSNTFPTNDDARNYLIRVAINAAKDHTRGEVRRQQLLQGSLELFENYQLNNQVEDEFILREEVKKLTSILDQLPERYREILYLSRIEGYTHAEIAKKLNISKSSVEKYIMKALIHCRNNINE</sequence>
<comment type="caution">
    <text evidence="7">The sequence shown here is derived from an EMBL/GenBank/DDBJ whole genome shotgun (WGS) entry which is preliminary data.</text>
</comment>
<dbReference type="InterPro" id="IPR007627">
    <property type="entry name" value="RNA_pol_sigma70_r2"/>
</dbReference>
<protein>
    <submittedName>
        <fullName evidence="7">Putative RNA polymerase sigma factor FecI</fullName>
    </submittedName>
</protein>
<keyword evidence="2" id="KW-0805">Transcription regulation</keyword>